<dbReference type="AlphaFoldDB" id="A0A1B6BX08"/>
<feature type="region of interest" description="Disordered" evidence="7">
    <location>
        <begin position="567"/>
        <end position="627"/>
    </location>
</feature>
<proteinExistence type="predicted"/>
<dbReference type="Gene3D" id="2.170.210.20">
    <property type="entry name" value="Spindle assembly abnormal protein 6, N-terminal domain"/>
    <property type="match status" value="1"/>
</dbReference>
<evidence type="ECO:0000256" key="5">
    <source>
        <dbReference type="ARBA" id="ARBA00023306"/>
    </source>
</evidence>
<keyword evidence="2" id="KW-0963">Cytoplasm</keyword>
<dbReference type="PANTHER" id="PTHR44281:SF2">
    <property type="entry name" value="SPINDLE ASSEMBLY ABNORMAL PROTEIN 6 HOMOLOG"/>
    <property type="match status" value="1"/>
</dbReference>
<evidence type="ECO:0000259" key="8">
    <source>
        <dbReference type="Pfam" id="PF16531"/>
    </source>
</evidence>
<comment type="subcellular location">
    <subcellularLocation>
        <location evidence="1">Cytoplasm</location>
        <location evidence="1">Cytoskeleton</location>
        <location evidence="1">Microtubule organizing center</location>
        <location evidence="1">Centrosome</location>
    </subcellularLocation>
</comment>
<dbReference type="EMBL" id="GEDC01031714">
    <property type="protein sequence ID" value="JAS05584.1"/>
    <property type="molecule type" value="Transcribed_RNA"/>
</dbReference>
<dbReference type="InterPro" id="IPR032396">
    <property type="entry name" value="SAS-6_N"/>
</dbReference>
<dbReference type="CDD" id="cd10142">
    <property type="entry name" value="HD_SAS6_N"/>
    <property type="match status" value="1"/>
</dbReference>
<dbReference type="GO" id="GO:0005813">
    <property type="term" value="C:centrosome"/>
    <property type="evidence" value="ECO:0007669"/>
    <property type="project" value="UniProtKB-SubCell"/>
</dbReference>
<organism evidence="9">
    <name type="scientific">Clastoptera arizonana</name>
    <name type="common">Arizona spittle bug</name>
    <dbReference type="NCBI Taxonomy" id="38151"/>
    <lineage>
        <taxon>Eukaryota</taxon>
        <taxon>Metazoa</taxon>
        <taxon>Ecdysozoa</taxon>
        <taxon>Arthropoda</taxon>
        <taxon>Hexapoda</taxon>
        <taxon>Insecta</taxon>
        <taxon>Pterygota</taxon>
        <taxon>Neoptera</taxon>
        <taxon>Paraneoptera</taxon>
        <taxon>Hemiptera</taxon>
        <taxon>Auchenorrhyncha</taxon>
        <taxon>Cercopoidea</taxon>
        <taxon>Clastopteridae</taxon>
        <taxon>Clastoptera</taxon>
    </lineage>
</organism>
<protein>
    <recommendedName>
        <fullName evidence="8">Spindle assembly abnormal protein 6 N-terminal domain-containing protein</fullName>
    </recommendedName>
</protein>
<evidence type="ECO:0000313" key="10">
    <source>
        <dbReference type="EMBL" id="JAS11794.1"/>
    </source>
</evidence>
<dbReference type="InterPro" id="IPR038558">
    <property type="entry name" value="SAS-6_N_sf"/>
</dbReference>
<reference evidence="9" key="1">
    <citation type="submission" date="2015-12" db="EMBL/GenBank/DDBJ databases">
        <title>De novo transcriptome assembly of four potential Pierce s Disease insect vectors from Arizona vineyards.</title>
        <authorList>
            <person name="Tassone E.E."/>
        </authorList>
    </citation>
    <scope>NUCLEOTIDE SEQUENCE</scope>
</reference>
<dbReference type="PANTHER" id="PTHR44281">
    <property type="entry name" value="SPINDLE ASSEMBLY ABNORMAL PROTEIN 6 HOMOLOG"/>
    <property type="match status" value="1"/>
</dbReference>
<feature type="non-terminal residue" evidence="9">
    <location>
        <position position="1"/>
    </location>
</feature>
<feature type="coiled-coil region" evidence="6">
    <location>
        <begin position="183"/>
        <end position="363"/>
    </location>
</feature>
<evidence type="ECO:0000256" key="4">
    <source>
        <dbReference type="ARBA" id="ARBA00023212"/>
    </source>
</evidence>
<keyword evidence="4" id="KW-0206">Cytoskeleton</keyword>
<sequence>NKILHSKSKDSEYGEKSDKRDNLYSCVHVIQVGSYNTNNQQNIRITIDLVSKNTFHKKVLILKLTDDDNPFFIYILELNDDDYNNFKMKQGLLIDFSHFPGELISLLQKCAIQQDSNNRFFISSEENSGKDVLVLKIMESNCLKVLCHLSLTFMTASTDLIKSEALLQISILKETLHSFESSKQESEHKIEELAKSMEKKNKEMNELRIQWDEQQKNWGLSLTRQINDIREEYLKKQNDSIREMKQKEEEMTKIHNKIIKQLEDNIDVLKNEKSNLMKQNLDLDLTVRNQTSKITSLEAKTDILEEDLRVVKYVLKEKTEEMDKKEITIKTLKIRLANTDKLLVETKQKLSQLEIASDESNKEKNKIYALLKLKEETISNNSEHLKTVCGDLVKANSIIRQLQRENNLSKMKLDKALQYFQEQTTKLVKCGEQLSAMKEASEAKDKELEFLQRTAMSTNDTLKELQKDLMSTKQMTKVHDKEIMDLKRQPIKENLIGKQIRSQYLDSAYLTRPLASSYLGINGVKSSSTSENDRANMEKENHIPQHSNEVIQAVSPVTEAVQSELASTIQGNPVKPKSPNIPVIDTGPQEITKEKSKTKQIGIRRMTDKPTDLKLASYFQKPRPKKS</sequence>
<feature type="coiled-coil region" evidence="6">
    <location>
        <begin position="434"/>
        <end position="468"/>
    </location>
</feature>
<keyword evidence="3 6" id="KW-0175">Coiled coil</keyword>
<evidence type="ECO:0000256" key="1">
    <source>
        <dbReference type="ARBA" id="ARBA00004300"/>
    </source>
</evidence>
<feature type="domain" description="Spindle assembly abnormal protein 6 N-terminal" evidence="8">
    <location>
        <begin position="33"/>
        <end position="153"/>
    </location>
</feature>
<gene>
    <name evidence="10" type="ORF">g.21671</name>
    <name evidence="9" type="ORF">g.21673</name>
</gene>
<dbReference type="EMBL" id="GEDC01025504">
    <property type="protein sequence ID" value="JAS11794.1"/>
    <property type="molecule type" value="Transcribed_RNA"/>
</dbReference>
<evidence type="ECO:0000256" key="3">
    <source>
        <dbReference type="ARBA" id="ARBA00023054"/>
    </source>
</evidence>
<name>A0A1B6BX08_9HEMI</name>
<dbReference type="Pfam" id="PF16531">
    <property type="entry name" value="SAS-6_N"/>
    <property type="match status" value="1"/>
</dbReference>
<evidence type="ECO:0000313" key="9">
    <source>
        <dbReference type="EMBL" id="JAS05584.1"/>
    </source>
</evidence>
<evidence type="ECO:0000256" key="2">
    <source>
        <dbReference type="ARBA" id="ARBA00022490"/>
    </source>
</evidence>
<keyword evidence="5" id="KW-0131">Cell cycle</keyword>
<evidence type="ECO:0000256" key="7">
    <source>
        <dbReference type="SAM" id="MobiDB-lite"/>
    </source>
</evidence>
<evidence type="ECO:0000256" key="6">
    <source>
        <dbReference type="SAM" id="Coils"/>
    </source>
</evidence>
<accession>A0A1B6BX08</accession>